<dbReference type="EMBL" id="JBHSWH010000001">
    <property type="protein sequence ID" value="MFC6704292.1"/>
    <property type="molecule type" value="Genomic_DNA"/>
</dbReference>
<organism evidence="1 2">
    <name type="scientific">Flexivirga alba</name>
    <dbReference type="NCBI Taxonomy" id="702742"/>
    <lineage>
        <taxon>Bacteria</taxon>
        <taxon>Bacillati</taxon>
        <taxon>Actinomycetota</taxon>
        <taxon>Actinomycetes</taxon>
        <taxon>Micrococcales</taxon>
        <taxon>Dermacoccaceae</taxon>
        <taxon>Flexivirga</taxon>
    </lineage>
</organism>
<accession>A0ABW2ABZ7</accession>
<dbReference type="Proteomes" id="UP001596298">
    <property type="component" value="Unassembled WGS sequence"/>
</dbReference>
<dbReference type="RefSeq" id="WP_382398386.1">
    <property type="nucleotide sequence ID" value="NZ_JBHSWH010000001.1"/>
</dbReference>
<dbReference type="InterPro" id="IPR012349">
    <property type="entry name" value="Split_barrel_FMN-bd"/>
</dbReference>
<evidence type="ECO:0000313" key="2">
    <source>
        <dbReference type="Proteomes" id="UP001596298"/>
    </source>
</evidence>
<dbReference type="SUPFAM" id="SSF50475">
    <property type="entry name" value="FMN-binding split barrel"/>
    <property type="match status" value="1"/>
</dbReference>
<protein>
    <submittedName>
        <fullName evidence="1">Pyridoxamine 5'-phosphate oxidase family protein</fullName>
    </submittedName>
</protein>
<comment type="caution">
    <text evidence="1">The sequence shown here is derived from an EMBL/GenBank/DDBJ whole genome shotgun (WGS) entry which is preliminary data.</text>
</comment>
<evidence type="ECO:0000313" key="1">
    <source>
        <dbReference type="EMBL" id="MFC6704292.1"/>
    </source>
</evidence>
<gene>
    <name evidence="1" type="ORF">ACFQDH_03130</name>
</gene>
<reference evidence="2" key="1">
    <citation type="journal article" date="2019" name="Int. J. Syst. Evol. Microbiol.">
        <title>The Global Catalogue of Microorganisms (GCM) 10K type strain sequencing project: providing services to taxonomists for standard genome sequencing and annotation.</title>
        <authorList>
            <consortium name="The Broad Institute Genomics Platform"/>
            <consortium name="The Broad Institute Genome Sequencing Center for Infectious Disease"/>
            <person name="Wu L."/>
            <person name="Ma J."/>
        </authorList>
    </citation>
    <scope>NUCLEOTIDE SEQUENCE [LARGE SCALE GENOMIC DNA]</scope>
    <source>
        <strain evidence="2">CCUG 58127</strain>
    </source>
</reference>
<proteinExistence type="predicted"/>
<keyword evidence="2" id="KW-1185">Reference proteome</keyword>
<name>A0ABW2ABZ7_9MICO</name>
<sequence length="140" mass="15518">MKLTAADARDRLAGADHGVLCTVHHRRGVDAVPVVYAINGDLVGIPVDTVKPKSSNHLQRERNLQADPRATLLVEHWDRDDWSRLWWVRAELRWPGDADPAEAEALAGQLAADYPQYGDRPFARVLVLHLVGVTGWAAES</sequence>
<dbReference type="Gene3D" id="2.30.110.10">
    <property type="entry name" value="Electron Transport, Fmn-binding Protein, Chain A"/>
    <property type="match status" value="1"/>
</dbReference>